<dbReference type="SUPFAM" id="SSF53732">
    <property type="entry name" value="Aconitase iron-sulfur domain"/>
    <property type="match status" value="1"/>
</dbReference>
<keyword evidence="12" id="KW-0028">Amino-acid biosynthesis</keyword>
<dbReference type="Gene3D" id="3.30.499.10">
    <property type="entry name" value="Aconitase, domain 3"/>
    <property type="match status" value="2"/>
</dbReference>
<dbReference type="AlphaFoldDB" id="A0A0U0ZJB0"/>
<evidence type="ECO:0000313" key="22">
    <source>
        <dbReference type="EMBL" id="CPV45741.1"/>
    </source>
</evidence>
<evidence type="ECO:0000256" key="15">
    <source>
        <dbReference type="ARBA" id="ARBA00023014"/>
    </source>
</evidence>
<comment type="pathway">
    <text evidence="6">Organic acid metabolism; propanoate degradation.</text>
</comment>
<dbReference type="InterPro" id="IPR018136">
    <property type="entry name" value="Aconitase_4Fe-4S_BS"/>
</dbReference>
<dbReference type="Pfam" id="PF00330">
    <property type="entry name" value="Aconitase"/>
    <property type="match status" value="1"/>
</dbReference>
<comment type="catalytic activity">
    <reaction evidence="2">
        <text>(2R,3S)-3-isopropylmalate = (2S)-2-isopropylmalate</text>
        <dbReference type="Rhea" id="RHEA:32287"/>
        <dbReference type="ChEBI" id="CHEBI:1178"/>
        <dbReference type="ChEBI" id="CHEBI:35121"/>
        <dbReference type="EC" id="4.2.1.33"/>
    </reaction>
</comment>
<dbReference type="GO" id="GO:0046872">
    <property type="term" value="F:metal ion binding"/>
    <property type="evidence" value="ECO:0007669"/>
    <property type="project" value="UniProtKB-KW"/>
</dbReference>
<evidence type="ECO:0000256" key="8">
    <source>
        <dbReference type="ARBA" id="ARBA00011998"/>
    </source>
</evidence>
<dbReference type="PROSITE" id="PS00450">
    <property type="entry name" value="ACONITASE_1"/>
    <property type="match status" value="1"/>
</dbReference>
<evidence type="ECO:0000256" key="16">
    <source>
        <dbReference type="ARBA" id="ARBA00023239"/>
    </source>
</evidence>
<evidence type="ECO:0000256" key="5">
    <source>
        <dbReference type="ARBA" id="ARBA00004729"/>
    </source>
</evidence>
<evidence type="ECO:0000256" key="18">
    <source>
        <dbReference type="ARBA" id="ARBA00030846"/>
    </source>
</evidence>
<gene>
    <name evidence="22" type="primary">leuC_2</name>
    <name evidence="22" type="ORF">ERS075579_01677</name>
</gene>
<evidence type="ECO:0000256" key="6">
    <source>
        <dbReference type="ARBA" id="ARBA00005026"/>
    </source>
</evidence>
<keyword evidence="15" id="KW-0411">Iron-sulfur</keyword>
<comment type="cofactor">
    <cofactor evidence="3">
        <name>[4Fe-4S] cluster</name>
        <dbReference type="ChEBI" id="CHEBI:49883"/>
    </cofactor>
</comment>
<dbReference type="GO" id="GO:0003861">
    <property type="term" value="F:3-isopropylmalate dehydratase activity"/>
    <property type="evidence" value="ECO:0007669"/>
    <property type="project" value="UniProtKB-EC"/>
</dbReference>
<dbReference type="RefSeq" id="WP_025981937.1">
    <property type="nucleotide sequence ID" value="NZ_CSWP01000003.1"/>
</dbReference>
<comment type="pathway">
    <text evidence="5">Amino-acid biosynthesis; L-leucine biosynthesis; L-leucine from 3-methyl-2-oxobutanoate: step 2/4.</text>
</comment>
<keyword evidence="16 22" id="KW-0456">Lyase</keyword>
<evidence type="ECO:0000256" key="12">
    <source>
        <dbReference type="ARBA" id="ARBA00022605"/>
    </source>
</evidence>
<dbReference type="GO" id="GO:0051539">
    <property type="term" value="F:4 iron, 4 sulfur cluster binding"/>
    <property type="evidence" value="ECO:0007669"/>
    <property type="project" value="UniProtKB-KW"/>
</dbReference>
<evidence type="ECO:0000256" key="13">
    <source>
        <dbReference type="ARBA" id="ARBA00022723"/>
    </source>
</evidence>
<name>A0A0U0ZJB0_9MYCO</name>
<evidence type="ECO:0000256" key="4">
    <source>
        <dbReference type="ARBA" id="ARBA00002695"/>
    </source>
</evidence>
<dbReference type="UniPathway" id="UPA00946"/>
<dbReference type="PANTHER" id="PTHR43822:SF9">
    <property type="entry name" value="3-ISOPROPYLMALATE DEHYDRATASE"/>
    <property type="match status" value="1"/>
</dbReference>
<dbReference type="GO" id="GO:0047456">
    <property type="term" value="F:2-methylisocitrate dehydratase activity"/>
    <property type="evidence" value="ECO:0007669"/>
    <property type="project" value="UniProtKB-EC"/>
</dbReference>
<comment type="function">
    <text evidence="4">Catalyzes the isomerization between 2-isopropylmalate and 3-isopropylmalate, via the formation of 2-isopropylmaleate.</text>
</comment>
<dbReference type="EC" id="4.2.1.33" evidence="8"/>
<evidence type="ECO:0000256" key="17">
    <source>
        <dbReference type="ARBA" id="ARBA00023304"/>
    </source>
</evidence>
<organism evidence="22 23">
    <name type="scientific">Mycobacteroides abscessus</name>
    <dbReference type="NCBI Taxonomy" id="36809"/>
    <lineage>
        <taxon>Bacteria</taxon>
        <taxon>Bacillati</taxon>
        <taxon>Actinomycetota</taxon>
        <taxon>Actinomycetes</taxon>
        <taxon>Mycobacteriales</taxon>
        <taxon>Mycobacteriaceae</taxon>
        <taxon>Mycobacteroides</taxon>
    </lineage>
</organism>
<evidence type="ECO:0000313" key="23">
    <source>
        <dbReference type="Proteomes" id="UP000045782"/>
    </source>
</evidence>
<dbReference type="InterPro" id="IPR015931">
    <property type="entry name" value="Acnase/IPM_dHydase_lsu_aba_1/3"/>
</dbReference>
<evidence type="ECO:0000256" key="1">
    <source>
        <dbReference type="ARBA" id="ARBA00000118"/>
    </source>
</evidence>
<keyword evidence="11" id="KW-0004">4Fe-4S</keyword>
<dbReference type="NCBIfam" id="NF004016">
    <property type="entry name" value="PRK05478.1"/>
    <property type="match status" value="1"/>
</dbReference>
<dbReference type="EMBL" id="CSWP01000003">
    <property type="protein sequence ID" value="CPV45741.1"/>
    <property type="molecule type" value="Genomic_DNA"/>
</dbReference>
<evidence type="ECO:0000256" key="9">
    <source>
        <dbReference type="ARBA" id="ARBA00013250"/>
    </source>
</evidence>
<evidence type="ECO:0000256" key="3">
    <source>
        <dbReference type="ARBA" id="ARBA00001966"/>
    </source>
</evidence>
<sequence length="466" mass="49333">MMTQPRTIIDKIWEQHVVEELADGASLLYIDRILLHDRSGGLALRSLRDDGREVFDRSLVFGTMDHVIDTQPGRDSSTPVPGGSMFIDAFRAEARQQDITLFDIGDIRQGISHVVFPEQGIALPGTTMICADSHTPTLGAVGALAWGVGVTECEHALVTQTLAMRRPATMQVQFDGTPGAHVYAKDLVLALIAAIGAGGATGYAVEFTGQTVELLDIEARLTLCNMATEAGARTGLIAPDAALLSYLQGRPFCPTGDSWELATRSWLDLRTDPGAVFDRTVQLDAGSLAPQVTWGTSPQHACAIDSPVPNPADTCDPAAAERALDYMAVDPGTSLAALAVDAAFIGSCTNARLSDLRIAADVLRGRKVADGITAICTPGSTAVRQAAEAEGLHRVFIDTGFQWRESGCGLCFYAGGDRFAPGSRVISSTNRNFENRQGPGVRTHLASPATVAASAVAGYITDPRQA</sequence>
<comment type="catalytic activity">
    <reaction evidence="1">
        <text>(2S,3R)-3-hydroxybutane-1,2,3-tricarboxylate = 2-methyl-cis-aconitate + H2O</text>
        <dbReference type="Rhea" id="RHEA:17941"/>
        <dbReference type="ChEBI" id="CHEBI:15377"/>
        <dbReference type="ChEBI" id="CHEBI:57429"/>
        <dbReference type="ChEBI" id="CHEBI:57872"/>
        <dbReference type="EC" id="4.2.1.99"/>
    </reaction>
</comment>
<evidence type="ECO:0000259" key="21">
    <source>
        <dbReference type="Pfam" id="PF00330"/>
    </source>
</evidence>
<feature type="domain" description="Aconitase/3-isopropylmalate dehydratase large subunit alpha/beta/alpha" evidence="21">
    <location>
        <begin position="10"/>
        <end position="458"/>
    </location>
</feature>
<dbReference type="Proteomes" id="UP000045782">
    <property type="component" value="Unassembled WGS sequence"/>
</dbReference>
<dbReference type="EC" id="4.2.1.99" evidence="9"/>
<proteinExistence type="inferred from homology"/>
<keyword evidence="10" id="KW-0432">Leucine biosynthesis</keyword>
<evidence type="ECO:0000256" key="11">
    <source>
        <dbReference type="ARBA" id="ARBA00022485"/>
    </source>
</evidence>
<evidence type="ECO:0000256" key="20">
    <source>
        <dbReference type="ARBA" id="ARBA00033025"/>
    </source>
</evidence>
<dbReference type="InterPro" id="IPR001030">
    <property type="entry name" value="Acoase/IPM_deHydtase_lsu_aba"/>
</dbReference>
<keyword evidence="13" id="KW-0479">Metal-binding</keyword>
<evidence type="ECO:0000256" key="7">
    <source>
        <dbReference type="ARBA" id="ARBA00007185"/>
    </source>
</evidence>
<evidence type="ECO:0000256" key="14">
    <source>
        <dbReference type="ARBA" id="ARBA00023004"/>
    </source>
</evidence>
<keyword evidence="14" id="KW-0408">Iron</keyword>
<dbReference type="InterPro" id="IPR036008">
    <property type="entry name" value="Aconitase_4Fe-4S_dom"/>
</dbReference>
<protein>
    <recommendedName>
        <fullName evidence="19">(2R,3S)-2-methylisocitrate dehydratase</fullName>
        <ecNumber evidence="8">4.2.1.33</ecNumber>
        <ecNumber evidence="9">4.2.1.99</ecNumber>
    </recommendedName>
    <alternativeName>
        <fullName evidence="18">(2S,3R)-3-hydroxybutane-1,2,3-tricarboxylate dehydratase</fullName>
    </alternativeName>
    <alternativeName>
        <fullName evidence="20">Probable 2-methyl-cis-aconitate hydratase</fullName>
    </alternativeName>
</protein>
<evidence type="ECO:0000256" key="19">
    <source>
        <dbReference type="ARBA" id="ARBA00031613"/>
    </source>
</evidence>
<dbReference type="InterPro" id="IPR050067">
    <property type="entry name" value="IPM_dehydratase_rel_enz"/>
</dbReference>
<evidence type="ECO:0000256" key="10">
    <source>
        <dbReference type="ARBA" id="ARBA00022430"/>
    </source>
</evidence>
<dbReference type="PRINTS" id="PR00415">
    <property type="entry name" value="ACONITASE"/>
</dbReference>
<reference evidence="22 23" key="1">
    <citation type="submission" date="2015-03" db="EMBL/GenBank/DDBJ databases">
        <authorList>
            <person name="Murphy D."/>
        </authorList>
    </citation>
    <scope>NUCLEOTIDE SEQUENCE [LARGE SCALE GENOMIC DNA]</scope>
    <source>
        <strain evidence="22 23">PAP088</strain>
    </source>
</reference>
<comment type="similarity">
    <text evidence="7">Belongs to the aconitase/IPM isomerase family.</text>
</comment>
<keyword evidence="17" id="KW-0100">Branched-chain amino acid biosynthesis</keyword>
<dbReference type="PANTHER" id="PTHR43822">
    <property type="entry name" value="HOMOACONITASE, MITOCHONDRIAL-RELATED"/>
    <property type="match status" value="1"/>
</dbReference>
<evidence type="ECO:0000256" key="2">
    <source>
        <dbReference type="ARBA" id="ARBA00000491"/>
    </source>
</evidence>
<dbReference type="NCBIfam" id="NF009116">
    <property type="entry name" value="PRK12466.1"/>
    <property type="match status" value="1"/>
</dbReference>
<accession>A0A0U0ZJB0</accession>
<dbReference type="GO" id="GO:0009098">
    <property type="term" value="P:L-leucine biosynthetic process"/>
    <property type="evidence" value="ECO:0007669"/>
    <property type="project" value="UniProtKB-KW"/>
</dbReference>